<name>A0A9Q3CZP7_9BASI</name>
<reference evidence="2" key="1">
    <citation type="submission" date="2021-03" db="EMBL/GenBank/DDBJ databases">
        <title>Draft genome sequence of rust myrtle Austropuccinia psidii MF-1, a brazilian biotype.</title>
        <authorList>
            <person name="Quecine M.C."/>
            <person name="Pachon D.M.R."/>
            <person name="Bonatelli M.L."/>
            <person name="Correr F.H."/>
            <person name="Franceschini L.M."/>
            <person name="Leite T.F."/>
            <person name="Margarido G.R.A."/>
            <person name="Almeida C.A."/>
            <person name="Ferrarezi J.A."/>
            <person name="Labate C.A."/>
        </authorList>
    </citation>
    <scope>NUCLEOTIDE SEQUENCE</scope>
    <source>
        <strain evidence="2">MF-1</strain>
    </source>
</reference>
<dbReference type="Proteomes" id="UP000765509">
    <property type="component" value="Unassembled WGS sequence"/>
</dbReference>
<comment type="caution">
    <text evidence="2">The sequence shown here is derived from an EMBL/GenBank/DDBJ whole genome shotgun (WGS) entry which is preliminary data.</text>
</comment>
<sequence>MLVPFSAENCGNASVLWSCDTVQAKSEAFFFAVAPRKRNEPSIKPALNDGGLHICAKGQVGTSFIVSQHLSLNLSITKNCLQVQYKPMMESGKPTSEHRWAVDLCTPTVNAEYVPEKRELAGLSVINLRSKLMGGAQSKRTSSPQQERRMKAGNRLESMVEALG</sequence>
<organism evidence="2 3">
    <name type="scientific">Austropuccinia psidii MF-1</name>
    <dbReference type="NCBI Taxonomy" id="1389203"/>
    <lineage>
        <taxon>Eukaryota</taxon>
        <taxon>Fungi</taxon>
        <taxon>Dikarya</taxon>
        <taxon>Basidiomycota</taxon>
        <taxon>Pucciniomycotina</taxon>
        <taxon>Pucciniomycetes</taxon>
        <taxon>Pucciniales</taxon>
        <taxon>Sphaerophragmiaceae</taxon>
        <taxon>Austropuccinia</taxon>
    </lineage>
</organism>
<feature type="region of interest" description="Disordered" evidence="1">
    <location>
        <begin position="134"/>
        <end position="158"/>
    </location>
</feature>
<protein>
    <submittedName>
        <fullName evidence="2">Uncharacterized protein</fullName>
    </submittedName>
</protein>
<evidence type="ECO:0000256" key="1">
    <source>
        <dbReference type="SAM" id="MobiDB-lite"/>
    </source>
</evidence>
<evidence type="ECO:0000313" key="2">
    <source>
        <dbReference type="EMBL" id="MBW0492020.1"/>
    </source>
</evidence>
<dbReference type="AlphaFoldDB" id="A0A9Q3CZP7"/>
<evidence type="ECO:0000313" key="3">
    <source>
        <dbReference type="Proteomes" id="UP000765509"/>
    </source>
</evidence>
<proteinExistence type="predicted"/>
<accession>A0A9Q3CZP7</accession>
<keyword evidence="3" id="KW-1185">Reference proteome</keyword>
<dbReference type="EMBL" id="AVOT02011380">
    <property type="protein sequence ID" value="MBW0492020.1"/>
    <property type="molecule type" value="Genomic_DNA"/>
</dbReference>
<gene>
    <name evidence="2" type="ORF">O181_031735</name>
</gene>